<reference evidence="1 2" key="1">
    <citation type="submission" date="2021-06" db="EMBL/GenBank/DDBJ databases">
        <title>Caerostris extrusa draft genome.</title>
        <authorList>
            <person name="Kono N."/>
            <person name="Arakawa K."/>
        </authorList>
    </citation>
    <scope>NUCLEOTIDE SEQUENCE [LARGE SCALE GENOMIC DNA]</scope>
</reference>
<dbReference type="Proteomes" id="UP001054945">
    <property type="component" value="Unassembled WGS sequence"/>
</dbReference>
<protein>
    <submittedName>
        <fullName evidence="1">Uncharacterized protein</fullName>
    </submittedName>
</protein>
<keyword evidence="2" id="KW-1185">Reference proteome</keyword>
<gene>
    <name evidence="1" type="ORF">CEXT_730181</name>
</gene>
<proteinExistence type="predicted"/>
<dbReference type="AlphaFoldDB" id="A0AAV4V6E6"/>
<organism evidence="1 2">
    <name type="scientific">Caerostris extrusa</name>
    <name type="common">Bark spider</name>
    <name type="synonym">Caerostris bankana</name>
    <dbReference type="NCBI Taxonomy" id="172846"/>
    <lineage>
        <taxon>Eukaryota</taxon>
        <taxon>Metazoa</taxon>
        <taxon>Ecdysozoa</taxon>
        <taxon>Arthropoda</taxon>
        <taxon>Chelicerata</taxon>
        <taxon>Arachnida</taxon>
        <taxon>Araneae</taxon>
        <taxon>Araneomorphae</taxon>
        <taxon>Entelegynae</taxon>
        <taxon>Araneoidea</taxon>
        <taxon>Araneidae</taxon>
        <taxon>Caerostris</taxon>
    </lineage>
</organism>
<accession>A0AAV4V6E6</accession>
<dbReference type="EMBL" id="BPLR01014043">
    <property type="protein sequence ID" value="GIY65886.1"/>
    <property type="molecule type" value="Genomic_DNA"/>
</dbReference>
<evidence type="ECO:0000313" key="2">
    <source>
        <dbReference type="Proteomes" id="UP001054945"/>
    </source>
</evidence>
<sequence>MFEIENILLWINLMPSAIEFGSQNRFGTANFGDVATEVAKCAKFFKDLEMKPIQCWKSPSLKITLNPPMALQSCADLT</sequence>
<evidence type="ECO:0000313" key="1">
    <source>
        <dbReference type="EMBL" id="GIY65886.1"/>
    </source>
</evidence>
<comment type="caution">
    <text evidence="1">The sequence shown here is derived from an EMBL/GenBank/DDBJ whole genome shotgun (WGS) entry which is preliminary data.</text>
</comment>
<name>A0AAV4V6E6_CAEEX</name>